<evidence type="ECO:0000313" key="6">
    <source>
        <dbReference type="Proteomes" id="UP001379235"/>
    </source>
</evidence>
<evidence type="ECO:0000259" key="4">
    <source>
        <dbReference type="SMART" id="SM00822"/>
    </source>
</evidence>
<reference evidence="5 6" key="1">
    <citation type="submission" date="2024-03" db="EMBL/GenBank/DDBJ databases">
        <authorList>
            <person name="Jo J.-H."/>
        </authorList>
    </citation>
    <scope>NUCLEOTIDE SEQUENCE [LARGE SCALE GENOMIC DNA]</scope>
    <source>
        <strain evidence="5 6">AS3R-12</strain>
    </source>
</reference>
<dbReference type="PRINTS" id="PR00081">
    <property type="entry name" value="GDHRDH"/>
</dbReference>
<dbReference type="CDD" id="cd05233">
    <property type="entry name" value="SDR_c"/>
    <property type="match status" value="1"/>
</dbReference>
<evidence type="ECO:0000256" key="3">
    <source>
        <dbReference type="ARBA" id="ARBA00023027"/>
    </source>
</evidence>
<keyword evidence="6" id="KW-1185">Reference proteome</keyword>
<evidence type="ECO:0000313" key="5">
    <source>
        <dbReference type="EMBL" id="MEJ6008536.1"/>
    </source>
</evidence>
<keyword evidence="3" id="KW-0520">NAD</keyword>
<comment type="caution">
    <text evidence="5">The sequence shown here is derived from an EMBL/GenBank/DDBJ whole genome shotgun (WGS) entry which is preliminary data.</text>
</comment>
<organism evidence="5 6">
    <name type="scientific">Novosphingobium aquae</name>
    <dbReference type="NCBI Taxonomy" id="3133435"/>
    <lineage>
        <taxon>Bacteria</taxon>
        <taxon>Pseudomonadati</taxon>
        <taxon>Pseudomonadota</taxon>
        <taxon>Alphaproteobacteria</taxon>
        <taxon>Sphingomonadales</taxon>
        <taxon>Sphingomonadaceae</taxon>
        <taxon>Novosphingobium</taxon>
    </lineage>
</organism>
<dbReference type="EC" id="1.-.-.-" evidence="5"/>
<dbReference type="PANTHER" id="PTHR24321">
    <property type="entry name" value="DEHYDROGENASES, SHORT CHAIN"/>
    <property type="match status" value="1"/>
</dbReference>
<dbReference type="InterPro" id="IPR036291">
    <property type="entry name" value="NAD(P)-bd_dom_sf"/>
</dbReference>
<name>A0ABU8S3L0_9SPHN</name>
<dbReference type="RefSeq" id="WP_339964101.1">
    <property type="nucleotide sequence ID" value="NZ_JBBHJY010000001.1"/>
</dbReference>
<accession>A0ABU8S3L0</accession>
<dbReference type="InterPro" id="IPR057326">
    <property type="entry name" value="KR_dom"/>
</dbReference>
<sequence length="254" mass="26542">MAHFDFSGRTALVTGAASGIGAACATWLAGNGCAEIILVDMDEAGLDALDLPCPSRRFIGDVADEALWDEVEQSVERLNHAVLSAGIASGTPIVSQDFAGWRRMQAVNLDGVFLGLRCALRLMLKGTGNRSAVLLSSAAGVKPMAMTSAYGTSKAAIAHLAKVAAAEHVSDGIRINAIAPGRVETPIWTKSGYFESLVEQHGSKEDAMAVIAAEVSVMGRTAQAVDMANQIGFLLSDEAWTITGEVLGSDCGYR</sequence>
<feature type="domain" description="Ketoreductase" evidence="4">
    <location>
        <begin position="9"/>
        <end position="181"/>
    </location>
</feature>
<evidence type="ECO:0000256" key="1">
    <source>
        <dbReference type="ARBA" id="ARBA00006484"/>
    </source>
</evidence>
<keyword evidence="2 5" id="KW-0560">Oxidoreductase</keyword>
<protein>
    <submittedName>
        <fullName evidence="5">SDR family oxidoreductase</fullName>
        <ecNumber evidence="5">1.-.-.-</ecNumber>
    </submittedName>
</protein>
<gene>
    <name evidence="5" type="ORF">WG900_01235</name>
</gene>
<dbReference type="Gene3D" id="3.40.50.720">
    <property type="entry name" value="NAD(P)-binding Rossmann-like Domain"/>
    <property type="match status" value="1"/>
</dbReference>
<dbReference type="InterPro" id="IPR020904">
    <property type="entry name" value="Sc_DH/Rdtase_CS"/>
</dbReference>
<dbReference type="InterPro" id="IPR002347">
    <property type="entry name" value="SDR_fam"/>
</dbReference>
<proteinExistence type="inferred from homology"/>
<comment type="similarity">
    <text evidence="1">Belongs to the short-chain dehydrogenases/reductases (SDR) family.</text>
</comment>
<dbReference type="GO" id="GO:0016491">
    <property type="term" value="F:oxidoreductase activity"/>
    <property type="evidence" value="ECO:0007669"/>
    <property type="project" value="UniProtKB-KW"/>
</dbReference>
<dbReference type="Proteomes" id="UP001379235">
    <property type="component" value="Unassembled WGS sequence"/>
</dbReference>
<dbReference type="SUPFAM" id="SSF51735">
    <property type="entry name" value="NAD(P)-binding Rossmann-fold domains"/>
    <property type="match status" value="1"/>
</dbReference>
<dbReference type="Pfam" id="PF13561">
    <property type="entry name" value="adh_short_C2"/>
    <property type="match status" value="1"/>
</dbReference>
<dbReference type="PROSITE" id="PS00061">
    <property type="entry name" value="ADH_SHORT"/>
    <property type="match status" value="1"/>
</dbReference>
<dbReference type="PANTHER" id="PTHR24321:SF8">
    <property type="entry name" value="ESTRADIOL 17-BETA-DEHYDROGENASE 8-RELATED"/>
    <property type="match status" value="1"/>
</dbReference>
<evidence type="ECO:0000256" key="2">
    <source>
        <dbReference type="ARBA" id="ARBA00023002"/>
    </source>
</evidence>
<dbReference type="SMART" id="SM00822">
    <property type="entry name" value="PKS_KR"/>
    <property type="match status" value="1"/>
</dbReference>
<dbReference type="EMBL" id="JBBHJY010000001">
    <property type="protein sequence ID" value="MEJ6008536.1"/>
    <property type="molecule type" value="Genomic_DNA"/>
</dbReference>